<sequence length="127" mass="14138">MAVVVEEQNLTEWRAQCGPYLGDISALCFLHLPSPNHSLPFLLAGLGSEIMVYDLDVGKVMRSFAVFQGIRVHGIASSFVEPSLIVVFGETRVKLFSFSFDDSVPQLTLVHLLPKFGHWVLDVCFLE</sequence>
<dbReference type="Proteomes" id="UP001372338">
    <property type="component" value="Unassembled WGS sequence"/>
</dbReference>
<gene>
    <name evidence="6" type="ORF">RIF29_24752</name>
</gene>
<comment type="subcellular location">
    <subcellularLocation>
        <location evidence="1">Cytoplasm</location>
    </subcellularLocation>
</comment>
<evidence type="ECO:0000256" key="2">
    <source>
        <dbReference type="ARBA" id="ARBA00022490"/>
    </source>
</evidence>
<accession>A0AAN9EL10</accession>
<evidence type="ECO:0000313" key="6">
    <source>
        <dbReference type="EMBL" id="KAK7259153.1"/>
    </source>
</evidence>
<reference evidence="6 7" key="1">
    <citation type="submission" date="2024-01" db="EMBL/GenBank/DDBJ databases">
        <title>The genomes of 5 underutilized Papilionoideae crops provide insights into root nodulation and disease resistanc.</title>
        <authorList>
            <person name="Yuan L."/>
        </authorList>
    </citation>
    <scope>NUCLEOTIDE SEQUENCE [LARGE SCALE GENOMIC DNA]</scope>
    <source>
        <strain evidence="6">ZHUSHIDOU_FW_LH</strain>
        <tissue evidence="6">Leaf</tissue>
    </source>
</reference>
<keyword evidence="4" id="KW-0819">tRNA processing</keyword>
<protein>
    <submittedName>
        <fullName evidence="6">Uncharacterized protein</fullName>
    </submittedName>
</protein>
<dbReference type="InterPro" id="IPR036322">
    <property type="entry name" value="WD40_repeat_dom_sf"/>
</dbReference>
<keyword evidence="3" id="KW-0853">WD repeat</keyword>
<evidence type="ECO:0000256" key="1">
    <source>
        <dbReference type="ARBA" id="ARBA00004496"/>
    </source>
</evidence>
<keyword evidence="7" id="KW-1185">Reference proteome</keyword>
<dbReference type="GO" id="GO:0030488">
    <property type="term" value="P:tRNA methylation"/>
    <property type="evidence" value="ECO:0007669"/>
    <property type="project" value="TreeGrafter"/>
</dbReference>
<organism evidence="6 7">
    <name type="scientific">Crotalaria pallida</name>
    <name type="common">Smooth rattlebox</name>
    <name type="synonym">Crotalaria striata</name>
    <dbReference type="NCBI Taxonomy" id="3830"/>
    <lineage>
        <taxon>Eukaryota</taxon>
        <taxon>Viridiplantae</taxon>
        <taxon>Streptophyta</taxon>
        <taxon>Embryophyta</taxon>
        <taxon>Tracheophyta</taxon>
        <taxon>Spermatophyta</taxon>
        <taxon>Magnoliopsida</taxon>
        <taxon>eudicotyledons</taxon>
        <taxon>Gunneridae</taxon>
        <taxon>Pentapetalae</taxon>
        <taxon>rosids</taxon>
        <taxon>fabids</taxon>
        <taxon>Fabales</taxon>
        <taxon>Fabaceae</taxon>
        <taxon>Papilionoideae</taxon>
        <taxon>50 kb inversion clade</taxon>
        <taxon>genistoids sensu lato</taxon>
        <taxon>core genistoids</taxon>
        <taxon>Crotalarieae</taxon>
        <taxon>Crotalaria</taxon>
    </lineage>
</organism>
<dbReference type="SUPFAM" id="SSF50978">
    <property type="entry name" value="WD40 repeat-like"/>
    <property type="match status" value="1"/>
</dbReference>
<dbReference type="PANTHER" id="PTHR14344:SF3">
    <property type="entry name" value="WD REPEAT-CONTAINING PROTEIN 6"/>
    <property type="match status" value="1"/>
</dbReference>
<dbReference type="AlphaFoldDB" id="A0AAN9EL10"/>
<evidence type="ECO:0000256" key="4">
    <source>
        <dbReference type="ARBA" id="ARBA00022694"/>
    </source>
</evidence>
<name>A0AAN9EL10_CROPI</name>
<dbReference type="PANTHER" id="PTHR14344">
    <property type="entry name" value="WD REPEAT PROTEIN"/>
    <property type="match status" value="1"/>
</dbReference>
<evidence type="ECO:0000313" key="7">
    <source>
        <dbReference type="Proteomes" id="UP001372338"/>
    </source>
</evidence>
<keyword evidence="2" id="KW-0963">Cytoplasm</keyword>
<dbReference type="EMBL" id="JAYWIO010000005">
    <property type="protein sequence ID" value="KAK7259153.1"/>
    <property type="molecule type" value="Genomic_DNA"/>
</dbReference>
<evidence type="ECO:0000256" key="5">
    <source>
        <dbReference type="ARBA" id="ARBA00022737"/>
    </source>
</evidence>
<dbReference type="GO" id="GO:0005737">
    <property type="term" value="C:cytoplasm"/>
    <property type="evidence" value="ECO:0007669"/>
    <property type="project" value="UniProtKB-SubCell"/>
</dbReference>
<dbReference type="InterPro" id="IPR051973">
    <property type="entry name" value="tRNA_Anticodon_Mtase-Reg"/>
</dbReference>
<proteinExistence type="predicted"/>
<comment type="caution">
    <text evidence="6">The sequence shown here is derived from an EMBL/GenBank/DDBJ whole genome shotgun (WGS) entry which is preliminary data.</text>
</comment>
<evidence type="ECO:0000256" key="3">
    <source>
        <dbReference type="ARBA" id="ARBA00022574"/>
    </source>
</evidence>
<keyword evidence="5" id="KW-0677">Repeat</keyword>